<accession>A0A5C8UE64</accession>
<dbReference type="EMBL" id="VRMG01000124">
    <property type="protein sequence ID" value="TXN25822.1"/>
    <property type="molecule type" value="Genomic_DNA"/>
</dbReference>
<evidence type="ECO:0000313" key="2">
    <source>
        <dbReference type="Proteomes" id="UP000321379"/>
    </source>
</evidence>
<feature type="non-terminal residue" evidence="1">
    <location>
        <position position="46"/>
    </location>
</feature>
<keyword evidence="2" id="KW-1185">Reference proteome</keyword>
<gene>
    <name evidence="1" type="ORF">FVP33_19265</name>
</gene>
<proteinExistence type="predicted"/>
<reference evidence="1 2" key="1">
    <citation type="submission" date="2019-08" db="EMBL/GenBank/DDBJ databases">
        <title>Bacterial whole genome sequence for Glaciihabitans sp. CHu50b-6-2.</title>
        <authorList>
            <person name="Jin L."/>
        </authorList>
    </citation>
    <scope>NUCLEOTIDE SEQUENCE [LARGE SCALE GENOMIC DNA]</scope>
    <source>
        <strain evidence="1 2">CHu50b-6-2</strain>
    </source>
</reference>
<comment type="caution">
    <text evidence="1">The sequence shown here is derived from an EMBL/GenBank/DDBJ whole genome shotgun (WGS) entry which is preliminary data.</text>
</comment>
<sequence length="46" mass="5113">MKEQDRVGHLTESLGYVLKQSATALHLATTWVLRPFDPTVAPFSCP</sequence>
<name>A0A5C8UE64_9MICO</name>
<evidence type="ECO:0000313" key="1">
    <source>
        <dbReference type="EMBL" id="TXN25822.1"/>
    </source>
</evidence>
<dbReference type="AlphaFoldDB" id="A0A5C8UE64"/>
<protein>
    <submittedName>
        <fullName evidence="1">MarR family transcriptional regulator</fullName>
    </submittedName>
</protein>
<dbReference type="Proteomes" id="UP000321379">
    <property type="component" value="Unassembled WGS sequence"/>
</dbReference>
<organism evidence="1 2">
    <name type="scientific">Lacisediminihabitans profunda</name>
    <dbReference type="NCBI Taxonomy" id="2594790"/>
    <lineage>
        <taxon>Bacteria</taxon>
        <taxon>Bacillati</taxon>
        <taxon>Actinomycetota</taxon>
        <taxon>Actinomycetes</taxon>
        <taxon>Micrococcales</taxon>
        <taxon>Microbacteriaceae</taxon>
        <taxon>Lacisediminihabitans</taxon>
    </lineage>
</organism>